<dbReference type="RefSeq" id="WP_011524679.1">
    <property type="nucleotide sequence ID" value="NC_008009.1"/>
</dbReference>
<dbReference type="EMBL" id="CP000360">
    <property type="protein sequence ID" value="ABF42880.1"/>
    <property type="molecule type" value="Genomic_DNA"/>
</dbReference>
<protein>
    <submittedName>
        <fullName evidence="2">Beta-lactamase-like protein</fullName>
    </submittedName>
</protein>
<name>Q1IJS0_KORVE</name>
<dbReference type="NCBIfam" id="NF012229">
    <property type="entry name" value="bla_class_B_core"/>
    <property type="match status" value="1"/>
</dbReference>
<proteinExistence type="predicted"/>
<dbReference type="OrthoDB" id="9802248at2"/>
<accession>Q1IJS0</accession>
<gene>
    <name evidence="2" type="ordered locus">Acid345_3880</name>
</gene>
<dbReference type="SUPFAM" id="SSF56281">
    <property type="entry name" value="Metallo-hydrolase/oxidoreductase"/>
    <property type="match status" value="1"/>
</dbReference>
<dbReference type="InterPro" id="IPR050855">
    <property type="entry name" value="NDM-1-like"/>
</dbReference>
<dbReference type="Proteomes" id="UP000002432">
    <property type="component" value="Chromosome"/>
</dbReference>
<reference evidence="2 3" key="1">
    <citation type="journal article" date="2009" name="Appl. Environ. Microbiol.">
        <title>Three genomes from the phylum Acidobacteria provide insight into the lifestyles of these microorganisms in soils.</title>
        <authorList>
            <person name="Ward N.L."/>
            <person name="Challacombe J.F."/>
            <person name="Janssen P.H."/>
            <person name="Henrissat B."/>
            <person name="Coutinho P.M."/>
            <person name="Wu M."/>
            <person name="Xie G."/>
            <person name="Haft D.H."/>
            <person name="Sait M."/>
            <person name="Badger J."/>
            <person name="Barabote R.D."/>
            <person name="Bradley B."/>
            <person name="Brettin T.S."/>
            <person name="Brinkac L.M."/>
            <person name="Bruce D."/>
            <person name="Creasy T."/>
            <person name="Daugherty S.C."/>
            <person name="Davidsen T.M."/>
            <person name="DeBoy R.T."/>
            <person name="Detter J.C."/>
            <person name="Dodson R.J."/>
            <person name="Durkin A.S."/>
            <person name="Ganapathy A."/>
            <person name="Gwinn-Giglio M."/>
            <person name="Han C.S."/>
            <person name="Khouri H."/>
            <person name="Kiss H."/>
            <person name="Kothari S.P."/>
            <person name="Madupu R."/>
            <person name="Nelson K.E."/>
            <person name="Nelson W.C."/>
            <person name="Paulsen I."/>
            <person name="Penn K."/>
            <person name="Ren Q."/>
            <person name="Rosovitz M.J."/>
            <person name="Selengut J.D."/>
            <person name="Shrivastava S."/>
            <person name="Sullivan S.A."/>
            <person name="Tapia R."/>
            <person name="Thompson L.S."/>
            <person name="Watkins K.L."/>
            <person name="Yang Q."/>
            <person name="Yu C."/>
            <person name="Zafar N."/>
            <person name="Zhou L."/>
            <person name="Kuske C.R."/>
        </authorList>
    </citation>
    <scope>NUCLEOTIDE SEQUENCE [LARGE SCALE GENOMIC DNA]</scope>
    <source>
        <strain evidence="2 3">Ellin345</strain>
    </source>
</reference>
<dbReference type="EnsemblBacteria" id="ABF42880">
    <property type="protein sequence ID" value="ABF42880"/>
    <property type="gene ID" value="Acid345_3880"/>
</dbReference>
<dbReference type="NCBIfam" id="NF033105">
    <property type="entry name" value="bla_subclass_B3"/>
    <property type="match status" value="1"/>
</dbReference>
<dbReference type="KEGG" id="aba:Acid345_3880"/>
<evidence type="ECO:0000313" key="3">
    <source>
        <dbReference type="Proteomes" id="UP000002432"/>
    </source>
</evidence>
<dbReference type="InterPro" id="IPR001279">
    <property type="entry name" value="Metallo-B-lactamas"/>
</dbReference>
<evidence type="ECO:0000313" key="2">
    <source>
        <dbReference type="EMBL" id="ABF42880.1"/>
    </source>
</evidence>
<dbReference type="eggNOG" id="COG0491">
    <property type="taxonomic scope" value="Bacteria"/>
</dbReference>
<dbReference type="STRING" id="204669.Acid345_3880"/>
<dbReference type="HOGENOM" id="CLU_066441_1_0_0"/>
<dbReference type="AlphaFoldDB" id="Q1IJS0"/>
<sequence length="297" mass="31957">MSARLRTLIAALFFVVVCLSGMAKENPDYTAALPPFRIADNLYYVGSRDLAAYLVTTPAGNILINANLESSPPLIRASVEKLGFSWKNTKILLNGQAHSDHMGGAAQVIRETRAQDMVMDGDADVVSSGGRKDFAFGTDGLTTYPPARVDRVLHDGDTVLLGGVTLTAHRTAGHTRGCTTWTLRAHIASDPAGRLRDVVIVGGWRALSQYQIVGTPGHPASYPGINEDFEKTFATLRALPCDIFLGAHGVYFDLLPKLKRMPTEGEAAFVDPKGYAEAVNAAQADFEKTVAAQRAKK</sequence>
<dbReference type="SMART" id="SM00849">
    <property type="entry name" value="Lactamase_B"/>
    <property type="match status" value="1"/>
</dbReference>
<keyword evidence="3" id="KW-1185">Reference proteome</keyword>
<organism evidence="2 3">
    <name type="scientific">Koribacter versatilis (strain Ellin345)</name>
    <dbReference type="NCBI Taxonomy" id="204669"/>
    <lineage>
        <taxon>Bacteria</taxon>
        <taxon>Pseudomonadati</taxon>
        <taxon>Acidobacteriota</taxon>
        <taxon>Terriglobia</taxon>
        <taxon>Terriglobales</taxon>
        <taxon>Candidatus Korobacteraceae</taxon>
        <taxon>Candidatus Korobacter</taxon>
    </lineage>
</organism>
<dbReference type="InterPro" id="IPR036866">
    <property type="entry name" value="RibonucZ/Hydroxyglut_hydro"/>
</dbReference>
<dbReference type="PANTHER" id="PTHR42951:SF17">
    <property type="entry name" value="METALLO-BETA-LACTAMASE DOMAIN-CONTAINING PROTEIN"/>
    <property type="match status" value="1"/>
</dbReference>
<evidence type="ECO:0000259" key="1">
    <source>
        <dbReference type="SMART" id="SM00849"/>
    </source>
</evidence>
<dbReference type="Gene3D" id="3.60.15.10">
    <property type="entry name" value="Ribonuclease Z/Hydroxyacylglutathione hydrolase-like"/>
    <property type="match status" value="1"/>
</dbReference>
<dbReference type="PANTHER" id="PTHR42951">
    <property type="entry name" value="METALLO-BETA-LACTAMASE DOMAIN-CONTAINING"/>
    <property type="match status" value="1"/>
</dbReference>
<dbReference type="Pfam" id="PF00753">
    <property type="entry name" value="Lactamase_B"/>
    <property type="match status" value="1"/>
</dbReference>
<feature type="domain" description="Metallo-beta-lactamase" evidence="1">
    <location>
        <begin position="49"/>
        <end position="248"/>
    </location>
</feature>